<sequence>MSRVGIRDVATHAGVGIGTVSNYLNHPERVSPETAGRIAAAIDTLGFVPSQAGRQLRSGTSRVIGYLAPDISNPYFTEIAESVEQGASTRNVSVFFADSHRSRRREDAYLSVFEEHRVLGLLVSSHEPIEDRLAQVRRRGTPSILVGQQAHHPEQPSVSVDDVSGGRQAAAHLIDIGRRNLAFVGGPLTIAQVAARLTGASAAVSGSGAGLEIIDTADRTVHSGQEVGRALLERAPERRPDAVLAVNDLVALGLMQALVHGGVRVPEDVAIVGYDDNEFAEASLIPLTSVRSRHEEFGTTMIDLLFQAIAGEFSGQVHRTFEPRLVVRASTTSAIR</sequence>
<keyword evidence="6" id="KW-1185">Reference proteome</keyword>
<evidence type="ECO:0000313" key="6">
    <source>
        <dbReference type="Proteomes" id="UP000199220"/>
    </source>
</evidence>
<organism evidence="5 6">
    <name type="scientific">Ruania alba</name>
    <dbReference type="NCBI Taxonomy" id="648782"/>
    <lineage>
        <taxon>Bacteria</taxon>
        <taxon>Bacillati</taxon>
        <taxon>Actinomycetota</taxon>
        <taxon>Actinomycetes</taxon>
        <taxon>Micrococcales</taxon>
        <taxon>Ruaniaceae</taxon>
        <taxon>Ruania</taxon>
    </lineage>
</organism>
<dbReference type="PANTHER" id="PTHR30146">
    <property type="entry name" value="LACI-RELATED TRANSCRIPTIONAL REPRESSOR"/>
    <property type="match status" value="1"/>
</dbReference>
<dbReference type="Pfam" id="PF13377">
    <property type="entry name" value="Peripla_BP_3"/>
    <property type="match status" value="1"/>
</dbReference>
<dbReference type="SMART" id="SM00354">
    <property type="entry name" value="HTH_LACI"/>
    <property type="match status" value="1"/>
</dbReference>
<dbReference type="STRING" id="648782.SAMN04488554_2561"/>
<dbReference type="InterPro" id="IPR010982">
    <property type="entry name" value="Lambda_DNA-bd_dom_sf"/>
</dbReference>
<gene>
    <name evidence="5" type="ORF">SAMN04488554_2561</name>
</gene>
<protein>
    <submittedName>
        <fullName evidence="5">Transcriptional regulator, LacI family</fullName>
    </submittedName>
</protein>
<dbReference type="Pfam" id="PF00356">
    <property type="entry name" value="LacI"/>
    <property type="match status" value="1"/>
</dbReference>
<dbReference type="GO" id="GO:0000976">
    <property type="term" value="F:transcription cis-regulatory region binding"/>
    <property type="evidence" value="ECO:0007669"/>
    <property type="project" value="TreeGrafter"/>
</dbReference>
<dbReference type="SUPFAM" id="SSF53822">
    <property type="entry name" value="Periplasmic binding protein-like I"/>
    <property type="match status" value="1"/>
</dbReference>
<dbReference type="EMBL" id="FNTX01000002">
    <property type="protein sequence ID" value="SEE70778.1"/>
    <property type="molecule type" value="Genomic_DNA"/>
</dbReference>
<evidence type="ECO:0000313" key="5">
    <source>
        <dbReference type="EMBL" id="SEE70778.1"/>
    </source>
</evidence>
<proteinExistence type="predicted"/>
<dbReference type="InterPro" id="IPR046335">
    <property type="entry name" value="LacI/GalR-like_sensor"/>
</dbReference>
<dbReference type="CDD" id="cd01392">
    <property type="entry name" value="HTH_LacI"/>
    <property type="match status" value="1"/>
</dbReference>
<evidence type="ECO:0000256" key="3">
    <source>
        <dbReference type="ARBA" id="ARBA00023163"/>
    </source>
</evidence>
<reference evidence="6" key="1">
    <citation type="submission" date="2016-10" db="EMBL/GenBank/DDBJ databases">
        <authorList>
            <person name="Varghese N."/>
            <person name="Submissions S."/>
        </authorList>
    </citation>
    <scope>NUCLEOTIDE SEQUENCE [LARGE SCALE GENOMIC DNA]</scope>
    <source>
        <strain evidence="6">DSM 21368</strain>
    </source>
</reference>
<dbReference type="GO" id="GO:0003700">
    <property type="term" value="F:DNA-binding transcription factor activity"/>
    <property type="evidence" value="ECO:0007669"/>
    <property type="project" value="TreeGrafter"/>
</dbReference>
<dbReference type="Proteomes" id="UP000199220">
    <property type="component" value="Unassembled WGS sequence"/>
</dbReference>
<dbReference type="SUPFAM" id="SSF47413">
    <property type="entry name" value="lambda repressor-like DNA-binding domains"/>
    <property type="match status" value="1"/>
</dbReference>
<keyword evidence="2" id="KW-0238">DNA-binding</keyword>
<evidence type="ECO:0000259" key="4">
    <source>
        <dbReference type="PROSITE" id="PS50932"/>
    </source>
</evidence>
<dbReference type="Gene3D" id="3.40.50.2300">
    <property type="match status" value="2"/>
</dbReference>
<feature type="domain" description="HTH lacI-type" evidence="4">
    <location>
        <begin position="4"/>
        <end position="58"/>
    </location>
</feature>
<dbReference type="PROSITE" id="PS00356">
    <property type="entry name" value="HTH_LACI_1"/>
    <property type="match status" value="1"/>
</dbReference>
<keyword evidence="1" id="KW-0805">Transcription regulation</keyword>
<dbReference type="InterPro" id="IPR000843">
    <property type="entry name" value="HTH_LacI"/>
</dbReference>
<evidence type="ECO:0000256" key="1">
    <source>
        <dbReference type="ARBA" id="ARBA00023015"/>
    </source>
</evidence>
<dbReference type="InterPro" id="IPR028082">
    <property type="entry name" value="Peripla_BP_I"/>
</dbReference>
<dbReference type="RefSeq" id="WP_089773500.1">
    <property type="nucleotide sequence ID" value="NZ_FNTX01000002.1"/>
</dbReference>
<name>A0A1H5L3G9_9MICO</name>
<accession>A0A1H5L3G9</accession>
<dbReference type="PANTHER" id="PTHR30146:SF109">
    <property type="entry name" value="HTH-TYPE TRANSCRIPTIONAL REGULATOR GALS"/>
    <property type="match status" value="1"/>
</dbReference>
<dbReference type="AlphaFoldDB" id="A0A1H5L3G9"/>
<evidence type="ECO:0000256" key="2">
    <source>
        <dbReference type="ARBA" id="ARBA00023125"/>
    </source>
</evidence>
<dbReference type="PROSITE" id="PS50932">
    <property type="entry name" value="HTH_LACI_2"/>
    <property type="match status" value="1"/>
</dbReference>
<dbReference type="Gene3D" id="1.10.260.40">
    <property type="entry name" value="lambda repressor-like DNA-binding domains"/>
    <property type="match status" value="1"/>
</dbReference>
<dbReference type="OrthoDB" id="37081at2"/>
<keyword evidence="3" id="KW-0804">Transcription</keyword>